<keyword evidence="10 12" id="KW-0963">Cytoplasm</keyword>
<dbReference type="CDD" id="cd02278">
    <property type="entry name" value="GAPDH_II_N"/>
    <property type="match status" value="1"/>
</dbReference>
<dbReference type="GO" id="GO:0050661">
    <property type="term" value="F:NADP binding"/>
    <property type="evidence" value="ECO:0007669"/>
    <property type="project" value="UniProtKB-UniRule"/>
</dbReference>
<reference evidence="14" key="1">
    <citation type="journal article" date="2014" name="Genome Biol. Evol.">
        <title>Pangenome evidence for extensive interdomain horizontal transfer affecting lineage core and shell genes in uncultured planktonic thaumarchaeota and euryarchaeota.</title>
        <authorList>
            <person name="Deschamps P."/>
            <person name="Zivanovic Y."/>
            <person name="Moreira D."/>
            <person name="Rodriguez-Valera F."/>
            <person name="Lopez-Garcia P."/>
        </authorList>
    </citation>
    <scope>NUCLEOTIDE SEQUENCE</scope>
</reference>
<comment type="subcellular location">
    <subcellularLocation>
        <location evidence="10 12">Cytoplasm</location>
    </subcellularLocation>
</comment>
<dbReference type="NCBIfam" id="NF003251">
    <property type="entry name" value="PRK04207.1"/>
    <property type="match status" value="1"/>
</dbReference>
<evidence type="ECO:0000256" key="9">
    <source>
        <dbReference type="ARBA" id="ARBA00048853"/>
    </source>
</evidence>
<dbReference type="GO" id="GO:0009089">
    <property type="term" value="P:lysine biosynthetic process via diaminopimelate"/>
    <property type="evidence" value="ECO:0007669"/>
    <property type="project" value="InterPro"/>
</dbReference>
<comment type="catalytic activity">
    <reaction evidence="9 10 12">
        <text>D-glyceraldehyde 3-phosphate + phosphate + NAD(+) = (2R)-3-phospho-glyceroyl phosphate + NADH + H(+)</text>
        <dbReference type="Rhea" id="RHEA:10300"/>
        <dbReference type="ChEBI" id="CHEBI:15378"/>
        <dbReference type="ChEBI" id="CHEBI:43474"/>
        <dbReference type="ChEBI" id="CHEBI:57540"/>
        <dbReference type="ChEBI" id="CHEBI:57604"/>
        <dbReference type="ChEBI" id="CHEBI:57945"/>
        <dbReference type="ChEBI" id="CHEBI:59776"/>
        <dbReference type="EC" id="1.2.1.59"/>
    </reaction>
</comment>
<evidence type="ECO:0000256" key="7">
    <source>
        <dbReference type="ARBA" id="ARBA00023152"/>
    </source>
</evidence>
<dbReference type="NCBIfam" id="TIGR01546">
    <property type="entry name" value="GAPDH-II_archae"/>
    <property type="match status" value="1"/>
</dbReference>
<feature type="binding site" evidence="10">
    <location>
        <begin position="13"/>
        <end position="14"/>
    </location>
    <ligand>
        <name>NAD(+)</name>
        <dbReference type="ChEBI" id="CHEBI:57540"/>
    </ligand>
</feature>
<dbReference type="GO" id="GO:0008839">
    <property type="term" value="F:4-hydroxy-tetrahydrodipicolinate reductase"/>
    <property type="evidence" value="ECO:0007669"/>
    <property type="project" value="InterPro"/>
</dbReference>
<dbReference type="HAMAP" id="MF_00559">
    <property type="entry name" value="G3P_dehdrog_arch"/>
    <property type="match status" value="1"/>
</dbReference>
<comment type="subunit">
    <text evidence="3 10 12">Homotetramer.</text>
</comment>
<accession>A0A075GPB9</accession>
<feature type="binding site" evidence="10">
    <location>
        <begin position="197"/>
        <end position="198"/>
    </location>
    <ligand>
        <name>D-glyceraldehyde 3-phosphate</name>
        <dbReference type="ChEBI" id="CHEBI:59776"/>
    </ligand>
</feature>
<dbReference type="GO" id="GO:0005737">
    <property type="term" value="C:cytoplasm"/>
    <property type="evidence" value="ECO:0007669"/>
    <property type="project" value="UniProtKB-SubCell"/>
</dbReference>
<dbReference type="InterPro" id="IPR020829">
    <property type="entry name" value="GlycerAld_3-P_DH_cat"/>
</dbReference>
<organism evidence="14">
    <name type="scientific">uncultured marine group II/III euryarchaeote KM3_187_D06</name>
    <dbReference type="NCBI Taxonomy" id="1457952"/>
    <lineage>
        <taxon>Archaea</taxon>
        <taxon>Methanobacteriati</taxon>
        <taxon>Methanobacteriota</taxon>
        <taxon>environmental samples</taxon>
    </lineage>
</organism>
<feature type="binding site" evidence="10">
    <location>
        <begin position="143"/>
        <end position="145"/>
    </location>
    <ligand>
        <name>D-glyceraldehyde 3-phosphate</name>
        <dbReference type="ChEBI" id="CHEBI:59776"/>
    </ligand>
</feature>
<gene>
    <name evidence="14" type="primary">gap2</name>
    <name evidence="10" type="synonym">gap</name>
</gene>
<proteinExistence type="inferred from homology"/>
<comment type="similarity">
    <text evidence="2 10 12">Belongs to the glyceraldehyde-3-phosphate dehydrogenase family.</text>
</comment>
<evidence type="ECO:0000256" key="2">
    <source>
        <dbReference type="ARBA" id="ARBA00007406"/>
    </source>
</evidence>
<protein>
    <recommendedName>
        <fullName evidence="10 12">Glyceraldehyde-3-phosphate dehydrogenase</fullName>
        <shortName evidence="10">GAPDH</shortName>
        <ecNumber evidence="10 12">1.2.1.59</ecNumber>
    </recommendedName>
    <alternativeName>
        <fullName evidence="10">NAD(P)-dependent glyceraldehyde-3-phosphate dehydrogenase</fullName>
    </alternativeName>
</protein>
<evidence type="ECO:0000256" key="10">
    <source>
        <dbReference type="HAMAP-Rule" id="MF_00559"/>
    </source>
</evidence>
<comment type="pathway">
    <text evidence="1 10 12">Carbohydrate degradation; glycolysis; pyruvate from D-glyceraldehyde 3-phosphate: step 1/5.</text>
</comment>
<dbReference type="GO" id="GO:0051287">
    <property type="term" value="F:NAD binding"/>
    <property type="evidence" value="ECO:0007669"/>
    <property type="project" value="UniProtKB-UniRule"/>
</dbReference>
<dbReference type="UniPathway" id="UPA00109">
    <property type="reaction ID" value="UER00184"/>
</dbReference>
<feature type="binding site" evidence="10">
    <location>
        <position position="172"/>
    </location>
    <ligand>
        <name>NAD(+)</name>
        <dbReference type="ChEBI" id="CHEBI:57540"/>
    </ligand>
</feature>
<evidence type="ECO:0000256" key="3">
    <source>
        <dbReference type="ARBA" id="ARBA00011881"/>
    </source>
</evidence>
<dbReference type="Pfam" id="PF01113">
    <property type="entry name" value="DapB_N"/>
    <property type="match status" value="1"/>
</dbReference>
<dbReference type="InterPro" id="IPR000846">
    <property type="entry name" value="DapB_N"/>
</dbReference>
<dbReference type="SMART" id="SM00846">
    <property type="entry name" value="Gp_dh_N"/>
    <property type="match status" value="1"/>
</dbReference>
<dbReference type="Gene3D" id="3.40.50.720">
    <property type="entry name" value="NAD(P)-binding Rossmann-like Domain"/>
    <property type="match status" value="1"/>
</dbReference>
<dbReference type="InterPro" id="IPR020831">
    <property type="entry name" value="GlycerAld/Erythrose_P_DH"/>
</dbReference>
<dbReference type="CDD" id="cd18127">
    <property type="entry name" value="GAPDH_II_C"/>
    <property type="match status" value="1"/>
</dbReference>
<dbReference type="SUPFAM" id="SSF55347">
    <property type="entry name" value="Glyceraldehyde-3-phosphate dehydrogenase-like, C-terminal domain"/>
    <property type="match status" value="1"/>
</dbReference>
<dbReference type="InterPro" id="IPR006436">
    <property type="entry name" value="Glyceraldehyde-3-P_DH_2_arc"/>
</dbReference>
<dbReference type="GO" id="GO:0006096">
    <property type="term" value="P:glycolytic process"/>
    <property type="evidence" value="ECO:0007669"/>
    <property type="project" value="UniProtKB-UniRule"/>
</dbReference>
<feature type="binding site" evidence="10">
    <location>
        <position position="114"/>
    </location>
    <ligand>
        <name>NAD(+)</name>
        <dbReference type="ChEBI" id="CHEBI:57540"/>
    </ligand>
</feature>
<dbReference type="GO" id="GO:0004365">
    <property type="term" value="F:glyceraldehyde-3-phosphate dehydrogenase (NAD+) (phosphorylating) activity"/>
    <property type="evidence" value="ECO:0007669"/>
    <property type="project" value="UniProtKB-UniRule"/>
</dbReference>
<name>A0A075GPB9_9EURY</name>
<dbReference type="InterPro" id="IPR020828">
    <property type="entry name" value="GlycerAld_3-P_DH_NAD(P)-bd"/>
</dbReference>
<dbReference type="InterPro" id="IPR036291">
    <property type="entry name" value="NAD(P)-bd_dom_sf"/>
</dbReference>
<feature type="domain" description="Glyceraldehyde 3-phosphate dehydrogenase NAD(P) binding" evidence="13">
    <location>
        <begin position="4"/>
        <end position="144"/>
    </location>
</feature>
<evidence type="ECO:0000256" key="6">
    <source>
        <dbReference type="ARBA" id="ARBA00023027"/>
    </source>
</evidence>
<dbReference type="EC" id="1.2.1.59" evidence="10 12"/>
<sequence length="346" mass="37398">MSKIKVAINGFGTIGKRVADAVDAQDDMEIVGVTKTGPSFGCDLAVKKGFPLYCTFDEPDRIARFAEQGYVCSGGLSDLLAIADVVVDCSPGKLGAENLAKYQAAGVKYMFQGGEKHSLTGRSYTSSANHAENLNVEGTRVVSCNTTGLSRTLVPLYEHCGSLKVECTMIRRAADPGDSGKGPINAIKPVLKVPSHHGPDVMTVKPEIEINSLAVAVPTTIMHAHAIIADLPAGHGLTTESILDMWRETPRVIIMHGAANRITTTAEVMEMARDIGRKWGDLHEIFVWEDGVSLQGDRLYYFQAIHQESDVIPENVDCIRALMGTESDWQTSVAKTDAAIADYYNL</sequence>
<keyword evidence="4 10" id="KW-0521">NADP</keyword>
<feature type="active site" description="Nucleophile" evidence="10 11">
    <location>
        <position position="144"/>
    </location>
</feature>
<evidence type="ECO:0000256" key="5">
    <source>
        <dbReference type="ARBA" id="ARBA00023002"/>
    </source>
</evidence>
<feature type="binding site" evidence="10">
    <location>
        <position position="307"/>
    </location>
    <ligand>
        <name>NAD(+)</name>
        <dbReference type="ChEBI" id="CHEBI:57540"/>
    </ligand>
</feature>
<evidence type="ECO:0000259" key="13">
    <source>
        <dbReference type="SMART" id="SM00846"/>
    </source>
</evidence>
<dbReference type="SUPFAM" id="SSF51735">
    <property type="entry name" value="NAD(P)-binding Rossmann-fold domains"/>
    <property type="match status" value="1"/>
</dbReference>
<evidence type="ECO:0000256" key="1">
    <source>
        <dbReference type="ARBA" id="ARBA00004869"/>
    </source>
</evidence>
<evidence type="ECO:0000256" key="4">
    <source>
        <dbReference type="ARBA" id="ARBA00022857"/>
    </source>
</evidence>
<comment type="catalytic activity">
    <reaction evidence="8 10 12">
        <text>D-glyceraldehyde 3-phosphate + phosphate + NADP(+) = (2R)-3-phospho-glyceroyl phosphate + NADPH + H(+)</text>
        <dbReference type="Rhea" id="RHEA:10296"/>
        <dbReference type="ChEBI" id="CHEBI:15378"/>
        <dbReference type="ChEBI" id="CHEBI:43474"/>
        <dbReference type="ChEBI" id="CHEBI:57604"/>
        <dbReference type="ChEBI" id="CHEBI:57783"/>
        <dbReference type="ChEBI" id="CHEBI:58349"/>
        <dbReference type="ChEBI" id="CHEBI:59776"/>
        <dbReference type="EC" id="1.2.1.59"/>
    </reaction>
</comment>
<dbReference type="GO" id="GO:0047100">
    <property type="term" value="F:glyceraldehyde-3-phosphate dehydrogenase (NADP+) (phosphorylating) activity"/>
    <property type="evidence" value="ECO:0007669"/>
    <property type="project" value="RHEA"/>
</dbReference>
<evidence type="ECO:0000256" key="11">
    <source>
        <dbReference type="PIRSR" id="PIRSR000149-1"/>
    </source>
</evidence>
<dbReference type="Gene3D" id="3.30.360.10">
    <property type="entry name" value="Dihydrodipicolinate Reductase, domain 2"/>
    <property type="match status" value="1"/>
</dbReference>
<evidence type="ECO:0000256" key="8">
    <source>
        <dbReference type="ARBA" id="ARBA00048067"/>
    </source>
</evidence>
<keyword evidence="7 10" id="KW-0324">Glycolysis</keyword>
<dbReference type="AlphaFoldDB" id="A0A075GPB9"/>
<dbReference type="Pfam" id="PF02800">
    <property type="entry name" value="Gp_dh_C"/>
    <property type="match status" value="1"/>
</dbReference>
<evidence type="ECO:0000256" key="12">
    <source>
        <dbReference type="RuleBase" id="RU003388"/>
    </source>
</evidence>
<evidence type="ECO:0000313" key="14">
    <source>
        <dbReference type="EMBL" id="AIF05836.1"/>
    </source>
</evidence>
<dbReference type="PIRSF" id="PIRSF000149">
    <property type="entry name" value="GAP_DH"/>
    <property type="match status" value="1"/>
</dbReference>
<keyword evidence="6 10" id="KW-0520">NAD</keyword>
<keyword evidence="5 10" id="KW-0560">Oxidoreductase</keyword>
<dbReference type="EMBL" id="KF900751">
    <property type="protein sequence ID" value="AIF05836.1"/>
    <property type="molecule type" value="Genomic_DNA"/>
</dbReference>